<name>A0A221C9G4_9VIRU</name>
<accession>A0A221C9G4</accession>
<evidence type="ECO:0000313" key="2">
    <source>
        <dbReference type="Proteomes" id="UP000217298"/>
    </source>
</evidence>
<reference evidence="1" key="1">
    <citation type="journal article" date="2017" name="Arch. Virol.">
        <title>Full genome sequence of jujube mosaic-associated virus, a new member of the family Caulimoviridae.</title>
        <authorList>
            <person name="Du K."/>
            <person name="Liu S."/>
            <person name="Chen Z."/>
            <person name="Fan Z."/>
            <person name="Wang H."/>
            <person name="Tian G."/>
            <person name="Zhou T."/>
        </authorList>
    </citation>
    <scope>NUCLEOTIDE SEQUENCE [LARGE SCALE GENOMIC DNA]</scope>
    <source>
        <strain evidence="1">Z6</strain>
    </source>
</reference>
<evidence type="ECO:0000313" key="1">
    <source>
        <dbReference type="EMBL" id="ASL69991.1"/>
    </source>
</evidence>
<dbReference type="EMBL" id="KX852476">
    <property type="protein sequence ID" value="ASL69991.1"/>
    <property type="molecule type" value="Genomic_DNA"/>
</dbReference>
<dbReference type="RefSeq" id="YP_009408595.1">
    <property type="nucleotide sequence ID" value="NC_035472.1"/>
</dbReference>
<protein>
    <submittedName>
        <fullName evidence="1">P4</fullName>
    </submittedName>
</protein>
<dbReference type="GeneID" id="33868343"/>
<dbReference type="KEGG" id="vg:33868343"/>
<organism evidence="1">
    <name type="scientific">Jujube mosaic-associated virus</name>
    <dbReference type="NCBI Taxonomy" id="2020956"/>
    <lineage>
        <taxon>Viruses</taxon>
        <taxon>Riboviria</taxon>
        <taxon>Pararnavirae</taxon>
        <taxon>Artverviricota</taxon>
        <taxon>Revtraviricetes</taxon>
        <taxon>Ortervirales</taxon>
        <taxon>Caulimoviridae</taxon>
        <taxon>Badnavirus</taxon>
        <taxon>Badnavirus tesselloziziphi</taxon>
    </lineage>
</organism>
<keyword evidence="2" id="KW-1185">Reference proteome</keyword>
<dbReference type="Proteomes" id="UP000217298">
    <property type="component" value="Segment"/>
</dbReference>
<proteinExistence type="predicted"/>
<sequence length="125" mass="13985">MADAGRSGSSGPSPIVDPDQLTPLLWLAANYRDRLEDLSARPIAADKYDQIAQRARATHQIAKNAVLATLEEMSQVLEAQKNYFQMSAIKDNYYGDLYPLLKQNQEAFEKAKQAVERTLELDVSL</sequence>